<evidence type="ECO:0000313" key="2">
    <source>
        <dbReference type="Proteomes" id="UP000001732"/>
    </source>
</evidence>
<evidence type="ECO:0000313" key="1">
    <source>
        <dbReference type="EMBL" id="ACI17593.1"/>
    </source>
</evidence>
<proteinExistence type="predicted"/>
<organism evidence="1 2">
    <name type="scientific">Coprothermobacter proteolyticus (strain ATCC 35245 / DSM 5265 / OCM 4 / BT)</name>
    <dbReference type="NCBI Taxonomy" id="309798"/>
    <lineage>
        <taxon>Bacteria</taxon>
        <taxon>Pseudomonadati</taxon>
        <taxon>Coprothermobacterota</taxon>
        <taxon>Coprothermobacteria</taxon>
        <taxon>Coprothermobacterales</taxon>
        <taxon>Coprothermobacteraceae</taxon>
        <taxon>Coprothermobacter</taxon>
    </lineage>
</organism>
<dbReference type="Proteomes" id="UP000001732">
    <property type="component" value="Chromosome"/>
</dbReference>
<reference evidence="2" key="1">
    <citation type="submission" date="2008-08" db="EMBL/GenBank/DDBJ databases">
        <title>The complete genome sequence of Coprothermobacter proteolyticus strain ATCC 5245 / DSM 5265 / BT.</title>
        <authorList>
            <person name="Dodson R.J."/>
            <person name="Durkin A.S."/>
            <person name="Wu M."/>
            <person name="Eisen J."/>
            <person name="Sutton G."/>
        </authorList>
    </citation>
    <scope>NUCLEOTIDE SEQUENCE [LARGE SCALE GENOMIC DNA]</scope>
    <source>
        <strain evidence="2">ATCC 35245 / DSM 5265 / OCM 4 / BT</strain>
    </source>
</reference>
<dbReference type="HOGENOM" id="CLU_725047_0_0_9"/>
<dbReference type="KEGG" id="cpo:COPRO5265_1269"/>
<dbReference type="AlphaFoldDB" id="B5Y9X4"/>
<name>B5Y9X4_COPPD</name>
<accession>B5Y9X4</accession>
<dbReference type="SUPFAM" id="SSF50998">
    <property type="entry name" value="Quinoprotein alcohol dehydrogenase-like"/>
    <property type="match status" value="1"/>
</dbReference>
<dbReference type="OrthoDB" id="9919051at2"/>
<sequence length="381" mass="42299">MKWRFFLVLSILGIIAGVWLIFSLVVPAPYGKLTVSAPSNFSVFVDGKPFESGTVAAGRHVVEAKYRNLVLMKQDVYVKPEENTRVNFSAEGLLLYGPPNSYFAVKTAEGTYNAKGEYLWLPSFAGKAIVMINGDLLPLYVGEHAFVTLAYEEGTVVTLEGSYYLSVPMWSTVSTVTGSIILPSVTTSSLSADLQYSLDGNVVVLSNAFTTGTVLRTAPGDFTDVKIANDEVMLAFTPTSVSQYNVAFGWRIWTLKAPEPVGTWYKSDSGFVFAGEKIWAYKDNGAWLWVHQPPGKLVDVNGDNLVFLTDDGVVFWDYAKGEETSNPRFEVPDYIPYVKGEKYLYSSDGNWFSGVEVLDFSWNEKWISFVSSNHDIIILRK</sequence>
<dbReference type="InterPro" id="IPR011047">
    <property type="entry name" value="Quinoprotein_ADH-like_sf"/>
</dbReference>
<keyword evidence="2" id="KW-1185">Reference proteome</keyword>
<evidence type="ECO:0008006" key="3">
    <source>
        <dbReference type="Google" id="ProtNLM"/>
    </source>
</evidence>
<gene>
    <name evidence="1" type="ordered locus">COPRO5265_1269</name>
</gene>
<reference evidence="1 2" key="2">
    <citation type="journal article" date="2014" name="Genome Announc.">
        <title>Complete Genome Sequence of Coprothermobacter proteolyticus DSM 5265.</title>
        <authorList>
            <person name="Alexiev A."/>
            <person name="Coil D.A."/>
            <person name="Badger J.H."/>
            <person name="Enticknap J."/>
            <person name="Ward N."/>
            <person name="Robb F.T."/>
            <person name="Eisen J.A."/>
        </authorList>
    </citation>
    <scope>NUCLEOTIDE SEQUENCE [LARGE SCALE GENOMIC DNA]</scope>
    <source>
        <strain evidence="2">ATCC 35245 / DSM 5265 / OCM 4 / BT</strain>
    </source>
</reference>
<dbReference type="STRING" id="309798.COPRO5265_1269"/>
<dbReference type="EMBL" id="CP001145">
    <property type="protein sequence ID" value="ACI17593.1"/>
    <property type="molecule type" value="Genomic_DNA"/>
</dbReference>
<protein>
    <recommendedName>
        <fullName evidence="3">PEGA domain-containing protein</fullName>
    </recommendedName>
</protein>